<proteinExistence type="inferred from homology"/>
<evidence type="ECO:0000256" key="14">
    <source>
        <dbReference type="PIRSR" id="PIRSR000808-3"/>
    </source>
</evidence>
<dbReference type="SUPFAM" id="SSF54197">
    <property type="entry name" value="HIT-like"/>
    <property type="match status" value="2"/>
</dbReference>
<keyword evidence="8 14" id="KW-0479">Metal-binding</keyword>
<organism evidence="18">
    <name type="scientific">Streptomyces sp. R33</name>
    <dbReference type="NCBI Taxonomy" id="3238629"/>
    <lineage>
        <taxon>Bacteria</taxon>
        <taxon>Bacillati</taxon>
        <taxon>Actinomycetota</taxon>
        <taxon>Actinomycetes</taxon>
        <taxon>Kitasatosporales</taxon>
        <taxon>Streptomycetaceae</taxon>
        <taxon>Streptomyces</taxon>
    </lineage>
</organism>
<feature type="binding site" evidence="14">
    <location>
        <position position="175"/>
    </location>
    <ligand>
        <name>Zn(2+)</name>
        <dbReference type="ChEBI" id="CHEBI:29105"/>
    </ligand>
</feature>
<dbReference type="InterPro" id="IPR036265">
    <property type="entry name" value="HIT-like_sf"/>
</dbReference>
<feature type="domain" description="Galactose-1-phosphate uridyl transferase N-terminal" evidence="16">
    <location>
        <begin position="112"/>
        <end position="185"/>
    </location>
</feature>
<comment type="pathway">
    <text evidence="2 15">Carbohydrate metabolism; galactose metabolism.</text>
</comment>
<evidence type="ECO:0000256" key="8">
    <source>
        <dbReference type="ARBA" id="ARBA00022723"/>
    </source>
</evidence>
<dbReference type="InterPro" id="IPR019779">
    <property type="entry name" value="GalP_UDPtransf1_His-AS"/>
</dbReference>
<evidence type="ECO:0000256" key="6">
    <source>
        <dbReference type="ARBA" id="ARBA00022679"/>
    </source>
</evidence>
<dbReference type="Pfam" id="PF01087">
    <property type="entry name" value="GalP_UDP_transf"/>
    <property type="match status" value="1"/>
</dbReference>
<dbReference type="PANTHER" id="PTHR11943:SF1">
    <property type="entry name" value="GALACTOSE-1-PHOSPHATE URIDYLYLTRANSFERASE"/>
    <property type="match status" value="1"/>
</dbReference>
<evidence type="ECO:0000256" key="3">
    <source>
        <dbReference type="ARBA" id="ARBA00010951"/>
    </source>
</evidence>
<dbReference type="GO" id="GO:0033499">
    <property type="term" value="P:galactose catabolic process via UDP-galactose, Leloir pathway"/>
    <property type="evidence" value="ECO:0007669"/>
    <property type="project" value="TreeGrafter"/>
</dbReference>
<accession>A0AB39YI42</accession>
<comment type="catalytic activity">
    <reaction evidence="1 15">
        <text>alpha-D-galactose 1-phosphate + UDP-alpha-D-glucose = alpha-D-glucose 1-phosphate + UDP-alpha-D-galactose</text>
        <dbReference type="Rhea" id="RHEA:13989"/>
        <dbReference type="ChEBI" id="CHEBI:58336"/>
        <dbReference type="ChEBI" id="CHEBI:58601"/>
        <dbReference type="ChEBI" id="CHEBI:58885"/>
        <dbReference type="ChEBI" id="CHEBI:66914"/>
        <dbReference type="EC" id="2.7.7.12"/>
    </reaction>
</comment>
<keyword evidence="10 15" id="KW-0299">Galactose metabolism</keyword>
<sequence>MRKTRTTLSDGRELIYYDAGAGAGTAAGGPLRDHADARGLPPIATVSERRHDRLLDEWVVIASHRQGRTHLPPADQCPLCPSAPGRPTEIPAPDYQVAVFENRFPALSGPGGGRCEVVCFSPDHEASYADLGPAQVRTVLAALADRTAELAGLPGVEQVYCFENRGPEIGVTLAHPHGQVYALPVLTPRTRRTLDTVARHHAATGRNLFDEVRDEALADGRRVVVAGEHWSAFVPQAARWPYEVHLYPHRRVPDLPALTEAEQAELAALHLDLLGRFDRLFPTPAPYISAWHQAPVRTGRDLYALHLELFTTRRAADKLKHLAGTESGMGQFVNDIAPERAAAALREV</sequence>
<evidence type="ECO:0000259" key="16">
    <source>
        <dbReference type="Pfam" id="PF01087"/>
    </source>
</evidence>
<dbReference type="EC" id="2.7.7.12" evidence="4 12"/>
<dbReference type="RefSeq" id="WP_369780225.1">
    <property type="nucleotide sequence ID" value="NZ_CP165727.1"/>
</dbReference>
<dbReference type="EMBL" id="CP165727">
    <property type="protein sequence ID" value="XDV68757.1"/>
    <property type="molecule type" value="Genomic_DNA"/>
</dbReference>
<dbReference type="InterPro" id="IPR005850">
    <property type="entry name" value="GalP_Utransf_C"/>
</dbReference>
<evidence type="ECO:0000256" key="10">
    <source>
        <dbReference type="ARBA" id="ARBA00023144"/>
    </source>
</evidence>
<evidence type="ECO:0000313" key="18">
    <source>
        <dbReference type="EMBL" id="XDV68757.1"/>
    </source>
</evidence>
<dbReference type="PANTHER" id="PTHR11943">
    <property type="entry name" value="GALACTOSE-1-PHOSPHATE URIDYLYLTRANSFERASE"/>
    <property type="match status" value="1"/>
</dbReference>
<name>A0AB39YI42_9ACTN</name>
<evidence type="ECO:0000256" key="5">
    <source>
        <dbReference type="ARBA" id="ARBA00016340"/>
    </source>
</evidence>
<keyword evidence="11 15" id="KW-0119">Carbohydrate metabolism</keyword>
<dbReference type="GO" id="GO:0008108">
    <property type="term" value="F:UDP-glucose:hexose-1-phosphate uridylyltransferase activity"/>
    <property type="evidence" value="ECO:0007669"/>
    <property type="project" value="UniProtKB-UniRule"/>
</dbReference>
<comment type="similarity">
    <text evidence="3 15">Belongs to the galactose-1-phosphate uridylyltransferase type 1 family.</text>
</comment>
<feature type="binding site" evidence="14">
    <location>
        <position position="77"/>
    </location>
    <ligand>
        <name>Zn(2+)</name>
        <dbReference type="ChEBI" id="CHEBI:29105"/>
    </ligand>
</feature>
<dbReference type="InterPro" id="IPR001937">
    <property type="entry name" value="GalP_UDPtransf1"/>
</dbReference>
<keyword evidence="6 15" id="KW-0808">Transferase</keyword>
<evidence type="ECO:0000256" key="9">
    <source>
        <dbReference type="ARBA" id="ARBA00022833"/>
    </source>
</evidence>
<feature type="domain" description="Galactose-1-phosphate uridyl transferase C-terminal" evidence="17">
    <location>
        <begin position="200"/>
        <end position="347"/>
    </location>
</feature>
<comment type="cofactor">
    <cofactor evidence="14">
        <name>Zn(2+)</name>
        <dbReference type="ChEBI" id="CHEBI:29105"/>
    </cofactor>
    <text evidence="14">Binds 1 zinc ion per subunit.</text>
</comment>
<dbReference type="Gene3D" id="3.30.428.10">
    <property type="entry name" value="HIT-like"/>
    <property type="match status" value="2"/>
</dbReference>
<evidence type="ECO:0000256" key="1">
    <source>
        <dbReference type="ARBA" id="ARBA00001107"/>
    </source>
</evidence>
<dbReference type="GO" id="GO:0008270">
    <property type="term" value="F:zinc ion binding"/>
    <property type="evidence" value="ECO:0007669"/>
    <property type="project" value="InterPro"/>
</dbReference>
<protein>
    <recommendedName>
        <fullName evidence="5 12">Galactose-1-phosphate uridylyltransferase</fullName>
        <ecNumber evidence="4 12">2.7.7.12</ecNumber>
    </recommendedName>
</protein>
<evidence type="ECO:0000256" key="7">
    <source>
        <dbReference type="ARBA" id="ARBA00022695"/>
    </source>
</evidence>
<dbReference type="AlphaFoldDB" id="A0AB39YI42"/>
<dbReference type="PROSITE" id="PS00117">
    <property type="entry name" value="GAL_P_UDP_TRANSF_I"/>
    <property type="match status" value="1"/>
</dbReference>
<keyword evidence="9 14" id="KW-0862">Zinc</keyword>
<evidence type="ECO:0000256" key="2">
    <source>
        <dbReference type="ARBA" id="ARBA00004947"/>
    </source>
</evidence>
<dbReference type="InterPro" id="IPR005849">
    <property type="entry name" value="GalP_Utransf_N"/>
</dbReference>
<reference evidence="18" key="1">
    <citation type="submission" date="2024-08" db="EMBL/GenBank/DDBJ databases">
        <authorList>
            <person name="Yu S.T."/>
        </authorList>
    </citation>
    <scope>NUCLEOTIDE SEQUENCE</scope>
    <source>
        <strain evidence="18">R33</strain>
    </source>
</reference>
<feature type="binding site" evidence="14">
    <location>
        <position position="124"/>
    </location>
    <ligand>
        <name>Zn(2+)</name>
        <dbReference type="ChEBI" id="CHEBI:29105"/>
    </ligand>
</feature>
<evidence type="ECO:0000256" key="4">
    <source>
        <dbReference type="ARBA" id="ARBA00012384"/>
    </source>
</evidence>
<dbReference type="PIRSF" id="PIRSF000808">
    <property type="entry name" value="GalT"/>
    <property type="match status" value="1"/>
</dbReference>
<feature type="active site" description="Tele-UMP-histidine intermediate" evidence="13">
    <location>
        <position position="177"/>
    </location>
</feature>
<evidence type="ECO:0000256" key="12">
    <source>
        <dbReference type="NCBIfam" id="TIGR00209"/>
    </source>
</evidence>
<feature type="binding site" evidence="14">
    <location>
        <position position="80"/>
    </location>
    <ligand>
        <name>Zn(2+)</name>
        <dbReference type="ChEBI" id="CHEBI:29105"/>
    </ligand>
</feature>
<evidence type="ECO:0000256" key="13">
    <source>
        <dbReference type="PIRSR" id="PIRSR000808-1"/>
    </source>
</evidence>
<evidence type="ECO:0000259" key="17">
    <source>
        <dbReference type="Pfam" id="PF02744"/>
    </source>
</evidence>
<evidence type="ECO:0000256" key="11">
    <source>
        <dbReference type="ARBA" id="ARBA00023277"/>
    </source>
</evidence>
<dbReference type="Pfam" id="PF02744">
    <property type="entry name" value="GalP_UDP_tr_C"/>
    <property type="match status" value="1"/>
</dbReference>
<evidence type="ECO:0000256" key="15">
    <source>
        <dbReference type="RuleBase" id="RU000506"/>
    </source>
</evidence>
<keyword evidence="7 15" id="KW-0548">Nucleotidyltransferase</keyword>
<gene>
    <name evidence="18" type="primary">galT</name>
    <name evidence="18" type="ORF">AB5J51_05815</name>
</gene>
<dbReference type="NCBIfam" id="TIGR00209">
    <property type="entry name" value="galT_1"/>
    <property type="match status" value="1"/>
</dbReference>
<dbReference type="GO" id="GO:0005737">
    <property type="term" value="C:cytoplasm"/>
    <property type="evidence" value="ECO:0007669"/>
    <property type="project" value="TreeGrafter"/>
</dbReference>